<accession>A0ABQ2J757</accession>
<protein>
    <submittedName>
        <fullName evidence="2">Uncharacterized protein</fullName>
    </submittedName>
</protein>
<evidence type="ECO:0000256" key="1">
    <source>
        <dbReference type="SAM" id="MobiDB-lite"/>
    </source>
</evidence>
<evidence type="ECO:0000313" key="2">
    <source>
        <dbReference type="EMBL" id="GGN38947.1"/>
    </source>
</evidence>
<sequence length="80" mass="8356">MVTGAIANRPVPEQFIAVRARNLTPVNVTMTDGGVKSGQARAPRALTPGELPGGDPYGHVLPQGEGDPIVWGDDRCGGRH</sequence>
<reference evidence="3" key="1">
    <citation type="journal article" date="2019" name="Int. J. Syst. Evol. Microbiol.">
        <title>The Global Catalogue of Microorganisms (GCM) 10K type strain sequencing project: providing services to taxonomists for standard genome sequencing and annotation.</title>
        <authorList>
            <consortium name="The Broad Institute Genomics Platform"/>
            <consortium name="The Broad Institute Genome Sequencing Center for Infectious Disease"/>
            <person name="Wu L."/>
            <person name="Ma J."/>
        </authorList>
    </citation>
    <scope>NUCLEOTIDE SEQUENCE [LARGE SCALE GENOMIC DNA]</scope>
    <source>
        <strain evidence="3">CGMCC 4.7323</strain>
    </source>
</reference>
<dbReference type="EMBL" id="BMND01000004">
    <property type="protein sequence ID" value="GGN38947.1"/>
    <property type="molecule type" value="Genomic_DNA"/>
</dbReference>
<dbReference type="Proteomes" id="UP000600080">
    <property type="component" value="Unassembled WGS sequence"/>
</dbReference>
<name>A0ABQ2J757_9ACTN</name>
<comment type="caution">
    <text evidence="2">The sequence shown here is derived from an EMBL/GenBank/DDBJ whole genome shotgun (WGS) entry which is preliminary data.</text>
</comment>
<evidence type="ECO:0000313" key="3">
    <source>
        <dbReference type="Proteomes" id="UP000600080"/>
    </source>
</evidence>
<keyword evidence="3" id="KW-1185">Reference proteome</keyword>
<gene>
    <name evidence="2" type="ORF">GCM10012285_15540</name>
</gene>
<organism evidence="2 3">
    <name type="scientific">Streptomyces kronopolitis</name>
    <dbReference type="NCBI Taxonomy" id="1612435"/>
    <lineage>
        <taxon>Bacteria</taxon>
        <taxon>Bacillati</taxon>
        <taxon>Actinomycetota</taxon>
        <taxon>Actinomycetes</taxon>
        <taxon>Kitasatosporales</taxon>
        <taxon>Streptomycetaceae</taxon>
        <taxon>Streptomyces</taxon>
    </lineage>
</organism>
<feature type="region of interest" description="Disordered" evidence="1">
    <location>
        <begin position="31"/>
        <end position="80"/>
    </location>
</feature>
<proteinExistence type="predicted"/>